<comment type="similarity">
    <text evidence="1">Belongs to the disease resistance NB-LRR family.</text>
</comment>
<accession>A0A8K0GR27</accession>
<dbReference type="Pfam" id="PF23247">
    <property type="entry name" value="LRR_RPS2"/>
    <property type="match status" value="2"/>
</dbReference>
<feature type="domain" description="NB-ARC" evidence="8">
    <location>
        <begin position="943"/>
        <end position="1025"/>
    </location>
</feature>
<sequence length="1635" mass="186088">MRLCMPLCHIHDQLLDNPSSSVAWVTVSQNCRTLKLLDNIANALGLGSLDEKDERKRAAVLASVLRKKKNFVLILDDIWDPIKLDEVGIPANEIGSKLIITTRSLDVCRMMNCKEIIKVEPLSQKVAWELFQMHLAHNSILPSQIEEIAKSFVNEFSGLPLGIILGAGCLRGVVDICQWNDALERMKNPSLGQDELEFGKLFQTTIYREELIQHFIDEKLIHGMNTRRAELNRGHTILNKLENSCLLEGGENGIGRKYVKMHDVVRDMAIRIASMNSPRFLVGVEATDKLEDEKLMEDTVRMSLIIDFGPDLTSPRCASLSTMLCFNVLSSGIPDCFFTHMSRLTILDLSNSLIAKLPTSVYYLQCLTSLVLRYCPLVAYMPSLENLKALRRLDLFRTGVRELPQGIDTLTNLRYLDLTCHIKVIPDGILCKLSNLQYLVLCTEAFPIRAEEIASLRKLETLRRSYRDLNEYSAFVISGKDGGPTDYSLAVTNYIIFDKGYRDDFVSGNVVSLNEIDESASIGGDRSVVLPNHIETLGIEMPENVDVVTIFCDQRAFDLRKLVIKNSSSMKHLLPCSCFSVPALQSLESLYLDDLENLSDLVEVKRSASSALHTATFSCLKEIVIWECHGMERLFTLAVLHNLQKLEVLGVVDCYKMVEIIESSDELDPQETSSSIPSAFPNLRRLELRDLQELKIFCSNTKMDFPSLYYIAIDICPKLKLSPLLPLGSSKDVADEEMETDEEMRFPPLPPFGSSKDVAGSTSTISLEGIEIDEQERAKWFHQLKKQVFYDLLQFPRPPASLVKVAGMEFLENLAGQFTESLDEMWNKLKRKMEHLVSKEHDTKFELEYAERLSMKKPKKEVENWLQEVARIKTEVQDSDLEAQVKEKSILKHLTLRNSIDRCTTEVNQLIQRGAFHGGLTFQVCDSGVPLVTTELVGENFQENKAMIWKMLMNDNISSVGVYDDMWEYIRLHEVGIPVNEIGCKLIITTRSLDVCRKMDCQEKIKVERLSKTDAWELFQMHLGHNATLPSEIEEIAKSLVNEFAGSKFREDELEFDKLFQVLKYSFDNLNPTLQQCFLYCVLYPEDSTIYTDDLIQHFIDEKLIYEMNTRRAELNRGRTILNKLENSCLLERGDRFGRRYVKMHDVVRDMAIKIASMNSPRLLVGVEATDKLEDDKLMEDIVRMSLLVSNFCPERTYLSPRCASLSTMLCFNVLSSSIPDCFFTHMNRLTILDLSNSSIEKLPTSVYNLQCLTSLVLKDCCNLRYMSSLENLKALRRLDLCNTGIIELPQGIDTLTNLRYLNLKCPIKVIPDGILCKLSRLQYLALDHRKTFPIRGEEIASFRKLETLKSSFRDLNDFNTCVDSWKDGGPTDYSLAVRNDCFFNEQMEYDYKTIGNSVYLNYDDDASVSRGGERSLMLPNRIKSLEIEKLDNVDVVTSFCDRRAFDLRKLVIRSCGSIKQLLPCSCFSVPAFQSLKSLYLNYLPNLSDLIEAERSALSALHTATFSCLKEIEIYYCHDIKRLFTPGLLYNLQNLEYLEVGKCYQMVEIIEPSGEVDAQEASSSISSTLPKLCHMLLYGLPELKIFCSNTRMGFRSLKHIYIEDCPKLRRFPPLPPLPSSKEAADSTSIISLEGI</sequence>
<feature type="domain" description="Disease resistance R13L4/SHOC-2-like LRR" evidence="11">
    <location>
        <begin position="1257"/>
        <end position="1351"/>
    </location>
</feature>
<keyword evidence="13" id="KW-1185">Reference proteome</keyword>
<dbReference type="SUPFAM" id="SSF52058">
    <property type="entry name" value="L domain-like"/>
    <property type="match status" value="2"/>
</dbReference>
<keyword evidence="3" id="KW-0677">Repeat</keyword>
<evidence type="ECO:0000259" key="8">
    <source>
        <dbReference type="Pfam" id="PF00931"/>
    </source>
</evidence>
<feature type="compositionally biased region" description="Polar residues" evidence="7">
    <location>
        <begin position="1625"/>
        <end position="1635"/>
    </location>
</feature>
<dbReference type="Gene3D" id="1.10.10.10">
    <property type="entry name" value="Winged helix-like DNA-binding domain superfamily/Winged helix DNA-binding domain"/>
    <property type="match status" value="1"/>
</dbReference>
<evidence type="ECO:0000256" key="1">
    <source>
        <dbReference type="ARBA" id="ARBA00008894"/>
    </source>
</evidence>
<evidence type="ECO:0000256" key="4">
    <source>
        <dbReference type="ARBA" id="ARBA00022741"/>
    </source>
</evidence>
<dbReference type="PANTHER" id="PTHR33463">
    <property type="entry name" value="NB-ARC DOMAIN-CONTAINING PROTEIN-RELATED"/>
    <property type="match status" value="1"/>
</dbReference>
<feature type="domain" description="Disease resistance protein At4g27190-like leucine-rich repeats" evidence="9">
    <location>
        <begin position="1503"/>
        <end position="1610"/>
    </location>
</feature>
<dbReference type="Gene3D" id="3.80.10.10">
    <property type="entry name" value="Ribonuclease Inhibitor"/>
    <property type="match status" value="4"/>
</dbReference>
<comment type="caution">
    <text evidence="12">The sequence shown here is derived from an EMBL/GenBank/DDBJ whole genome shotgun (WGS) entry which is preliminary data.</text>
</comment>
<name>A0A8K0GR27_9ROSA</name>
<dbReference type="Pfam" id="PF00931">
    <property type="entry name" value="NB-ARC"/>
    <property type="match status" value="2"/>
</dbReference>
<reference evidence="12" key="1">
    <citation type="submission" date="2020-03" db="EMBL/GenBank/DDBJ databases">
        <title>A high-quality chromosome-level genome assembly of a woody plant with both climbing and erect habits, Rhamnella rubrinervis.</title>
        <authorList>
            <person name="Lu Z."/>
            <person name="Yang Y."/>
            <person name="Zhu X."/>
            <person name="Sun Y."/>
        </authorList>
    </citation>
    <scope>NUCLEOTIDE SEQUENCE</scope>
    <source>
        <strain evidence="12">BYM</strain>
        <tissue evidence="12">Leaf</tissue>
    </source>
</reference>
<keyword evidence="5" id="KW-0611">Plant defense</keyword>
<dbReference type="InterPro" id="IPR050905">
    <property type="entry name" value="Plant_NBS-LRR"/>
</dbReference>
<dbReference type="InterPro" id="IPR042197">
    <property type="entry name" value="Apaf_helical"/>
</dbReference>
<dbReference type="Pfam" id="PF23559">
    <property type="entry name" value="WHD_DRP"/>
    <property type="match status" value="1"/>
</dbReference>
<dbReference type="InterPro" id="IPR003591">
    <property type="entry name" value="Leu-rich_rpt_typical-subtyp"/>
</dbReference>
<dbReference type="FunFam" id="1.10.10.10:FF:000322">
    <property type="entry name" value="Probable disease resistance protein At1g63360"/>
    <property type="match status" value="1"/>
</dbReference>
<dbReference type="InterPro" id="IPR002182">
    <property type="entry name" value="NB-ARC"/>
</dbReference>
<evidence type="ECO:0000313" key="12">
    <source>
        <dbReference type="EMBL" id="KAF3438297.1"/>
    </source>
</evidence>
<feature type="domain" description="Disease resistance protein winged helix" evidence="10">
    <location>
        <begin position="1083"/>
        <end position="1152"/>
    </location>
</feature>
<evidence type="ECO:0000259" key="10">
    <source>
        <dbReference type="Pfam" id="PF23559"/>
    </source>
</evidence>
<dbReference type="GO" id="GO:0043531">
    <property type="term" value="F:ADP binding"/>
    <property type="evidence" value="ECO:0007669"/>
    <property type="project" value="InterPro"/>
</dbReference>
<evidence type="ECO:0000256" key="6">
    <source>
        <dbReference type="ARBA" id="ARBA00022840"/>
    </source>
</evidence>
<protein>
    <recommendedName>
        <fullName evidence="14">NB-ARC domain-containing protein</fullName>
    </recommendedName>
</protein>
<proteinExistence type="inferred from homology"/>
<dbReference type="InterPro" id="IPR027417">
    <property type="entry name" value="P-loop_NTPase"/>
</dbReference>
<feature type="domain" description="NB-ARC" evidence="8">
    <location>
        <begin position="20"/>
        <end position="137"/>
    </location>
</feature>
<dbReference type="InterPro" id="IPR055414">
    <property type="entry name" value="LRR_R13L4/SHOC2-like"/>
</dbReference>
<dbReference type="InterPro" id="IPR058922">
    <property type="entry name" value="WHD_DRP"/>
</dbReference>
<feature type="region of interest" description="Disordered" evidence="7">
    <location>
        <begin position="1616"/>
        <end position="1635"/>
    </location>
</feature>
<evidence type="ECO:0000259" key="9">
    <source>
        <dbReference type="Pfam" id="PF23247"/>
    </source>
</evidence>
<keyword evidence="6" id="KW-0067">ATP-binding</keyword>
<evidence type="ECO:0000259" key="11">
    <source>
        <dbReference type="Pfam" id="PF23598"/>
    </source>
</evidence>
<dbReference type="InterPro" id="IPR057135">
    <property type="entry name" value="At4g27190-like_LRR"/>
</dbReference>
<dbReference type="OrthoDB" id="995913at2759"/>
<dbReference type="Pfam" id="PF23598">
    <property type="entry name" value="LRR_14"/>
    <property type="match status" value="1"/>
</dbReference>
<feature type="domain" description="Disease resistance protein At4g27190-like leucine-rich repeats" evidence="9">
    <location>
        <begin position="611"/>
        <end position="720"/>
    </location>
</feature>
<keyword evidence="2" id="KW-0433">Leucine-rich repeat</keyword>
<evidence type="ECO:0000256" key="2">
    <source>
        <dbReference type="ARBA" id="ARBA00022614"/>
    </source>
</evidence>
<dbReference type="InterPro" id="IPR032675">
    <property type="entry name" value="LRR_dom_sf"/>
</dbReference>
<evidence type="ECO:0000313" key="13">
    <source>
        <dbReference type="Proteomes" id="UP000796880"/>
    </source>
</evidence>
<gene>
    <name evidence="12" type="ORF">FNV43_RR21059</name>
</gene>
<evidence type="ECO:0000256" key="7">
    <source>
        <dbReference type="SAM" id="MobiDB-lite"/>
    </source>
</evidence>
<dbReference type="GO" id="GO:0005524">
    <property type="term" value="F:ATP binding"/>
    <property type="evidence" value="ECO:0007669"/>
    <property type="project" value="UniProtKB-KW"/>
</dbReference>
<dbReference type="InterPro" id="IPR036388">
    <property type="entry name" value="WH-like_DNA-bd_sf"/>
</dbReference>
<dbReference type="Gene3D" id="3.40.50.300">
    <property type="entry name" value="P-loop containing nucleotide triphosphate hydrolases"/>
    <property type="match status" value="2"/>
</dbReference>
<dbReference type="Gene3D" id="1.10.8.430">
    <property type="entry name" value="Helical domain of apoptotic protease-activating factors"/>
    <property type="match status" value="1"/>
</dbReference>
<dbReference type="SUPFAM" id="SSF52540">
    <property type="entry name" value="P-loop containing nucleoside triphosphate hydrolases"/>
    <property type="match status" value="2"/>
</dbReference>
<dbReference type="EMBL" id="VOIH02000009">
    <property type="protein sequence ID" value="KAF3438297.1"/>
    <property type="molecule type" value="Genomic_DNA"/>
</dbReference>
<keyword evidence="4" id="KW-0547">Nucleotide-binding</keyword>
<dbReference type="GO" id="GO:0006952">
    <property type="term" value="P:defense response"/>
    <property type="evidence" value="ECO:0007669"/>
    <property type="project" value="UniProtKB-KW"/>
</dbReference>
<dbReference type="SMART" id="SM00369">
    <property type="entry name" value="LRR_TYP"/>
    <property type="match status" value="5"/>
</dbReference>
<dbReference type="Proteomes" id="UP000796880">
    <property type="component" value="Unassembled WGS sequence"/>
</dbReference>
<evidence type="ECO:0008006" key="14">
    <source>
        <dbReference type="Google" id="ProtNLM"/>
    </source>
</evidence>
<evidence type="ECO:0000256" key="5">
    <source>
        <dbReference type="ARBA" id="ARBA00022821"/>
    </source>
</evidence>
<organism evidence="12 13">
    <name type="scientific">Rhamnella rubrinervis</name>
    <dbReference type="NCBI Taxonomy" id="2594499"/>
    <lineage>
        <taxon>Eukaryota</taxon>
        <taxon>Viridiplantae</taxon>
        <taxon>Streptophyta</taxon>
        <taxon>Embryophyta</taxon>
        <taxon>Tracheophyta</taxon>
        <taxon>Spermatophyta</taxon>
        <taxon>Magnoliopsida</taxon>
        <taxon>eudicotyledons</taxon>
        <taxon>Gunneridae</taxon>
        <taxon>Pentapetalae</taxon>
        <taxon>rosids</taxon>
        <taxon>fabids</taxon>
        <taxon>Rosales</taxon>
        <taxon>Rhamnaceae</taxon>
        <taxon>rhamnoid group</taxon>
        <taxon>Rhamneae</taxon>
        <taxon>Rhamnella</taxon>
    </lineage>
</organism>
<evidence type="ECO:0000256" key="3">
    <source>
        <dbReference type="ARBA" id="ARBA00022737"/>
    </source>
</evidence>
<dbReference type="PANTHER" id="PTHR33463:SF187">
    <property type="entry name" value="AND NB-ARC DOMAIN DISEASE RESISTANCE PROTEIN, PUTATIVE-RELATED"/>
    <property type="match status" value="1"/>
</dbReference>